<dbReference type="PROSITE" id="PS00676">
    <property type="entry name" value="SIGMA54_INTERACT_2"/>
    <property type="match status" value="1"/>
</dbReference>
<evidence type="ECO:0000256" key="12">
    <source>
        <dbReference type="ARBA" id="ARBA00023163"/>
    </source>
</evidence>
<dbReference type="SUPFAM" id="SSF52540">
    <property type="entry name" value="P-loop containing nucleoside triphosphate hydrolases"/>
    <property type="match status" value="1"/>
</dbReference>
<accession>A0ABV6S3S4</accession>
<evidence type="ECO:0000256" key="5">
    <source>
        <dbReference type="ARBA" id="ARBA00022553"/>
    </source>
</evidence>
<keyword evidence="10" id="KW-0238">DNA-binding</keyword>
<keyword evidence="11" id="KW-0010">Activator</keyword>
<keyword evidence="12" id="KW-0804">Transcription</keyword>
<dbReference type="Gene3D" id="3.40.50.2300">
    <property type="match status" value="1"/>
</dbReference>
<dbReference type="InterPro" id="IPR001789">
    <property type="entry name" value="Sig_transdc_resp-reg_receiver"/>
</dbReference>
<dbReference type="CDD" id="cd00009">
    <property type="entry name" value="AAA"/>
    <property type="match status" value="1"/>
</dbReference>
<protein>
    <recommendedName>
        <fullName evidence="2">DNA-binding transcriptional regulator NtrC</fullName>
    </recommendedName>
    <alternativeName>
        <fullName evidence="14">Nitrogen regulation protein NR(I)</fullName>
    </alternativeName>
    <alternativeName>
        <fullName evidence="15">Nitrogen regulator I</fullName>
    </alternativeName>
</protein>
<feature type="domain" description="Sigma-54 factor interaction" evidence="18">
    <location>
        <begin position="136"/>
        <end position="364"/>
    </location>
</feature>
<keyword evidence="3" id="KW-0963">Cytoplasm</keyword>
<dbReference type="Pfam" id="PF00158">
    <property type="entry name" value="Sigma54_activat"/>
    <property type="match status" value="1"/>
</dbReference>
<dbReference type="Gene3D" id="1.10.8.60">
    <property type="match status" value="1"/>
</dbReference>
<dbReference type="SMART" id="SM00382">
    <property type="entry name" value="AAA"/>
    <property type="match status" value="1"/>
</dbReference>
<dbReference type="InterPro" id="IPR058031">
    <property type="entry name" value="AAA_lid_NorR"/>
</dbReference>
<dbReference type="Pfam" id="PF02954">
    <property type="entry name" value="HTH_8"/>
    <property type="match status" value="1"/>
</dbReference>
<dbReference type="SUPFAM" id="SSF46689">
    <property type="entry name" value="Homeodomain-like"/>
    <property type="match status" value="1"/>
</dbReference>
<dbReference type="InterPro" id="IPR027417">
    <property type="entry name" value="P-loop_NTPase"/>
</dbReference>
<dbReference type="InterPro" id="IPR002197">
    <property type="entry name" value="HTH_Fis"/>
</dbReference>
<dbReference type="PRINTS" id="PR01590">
    <property type="entry name" value="HTHFIS"/>
</dbReference>
<keyword evidence="7" id="KW-0067">ATP-binding</keyword>
<dbReference type="InterPro" id="IPR003593">
    <property type="entry name" value="AAA+_ATPase"/>
</dbReference>
<dbReference type="InterPro" id="IPR025943">
    <property type="entry name" value="Sigma_54_int_dom_ATP-bd_2"/>
</dbReference>
<evidence type="ECO:0000256" key="4">
    <source>
        <dbReference type="ARBA" id="ARBA00022491"/>
    </source>
</evidence>
<feature type="modified residue" description="4-aspartylphosphate" evidence="17">
    <location>
        <position position="51"/>
    </location>
</feature>
<evidence type="ECO:0000256" key="8">
    <source>
        <dbReference type="ARBA" id="ARBA00023012"/>
    </source>
</evidence>
<evidence type="ECO:0000256" key="17">
    <source>
        <dbReference type="PROSITE-ProRule" id="PRU00169"/>
    </source>
</evidence>
<dbReference type="Proteomes" id="UP001589858">
    <property type="component" value="Unassembled WGS sequence"/>
</dbReference>
<dbReference type="PROSITE" id="PS00675">
    <property type="entry name" value="SIGMA54_INTERACT_1"/>
    <property type="match status" value="1"/>
</dbReference>
<evidence type="ECO:0000256" key="6">
    <source>
        <dbReference type="ARBA" id="ARBA00022741"/>
    </source>
</evidence>
<keyword evidence="6" id="KW-0547">Nucleotide-binding</keyword>
<keyword evidence="21" id="KW-1185">Reference proteome</keyword>
<evidence type="ECO:0000313" key="20">
    <source>
        <dbReference type="EMBL" id="MFC0683879.1"/>
    </source>
</evidence>
<name>A0ABV6S3S4_9SPHN</name>
<dbReference type="InterPro" id="IPR002078">
    <property type="entry name" value="Sigma_54_int"/>
</dbReference>
<keyword evidence="4" id="KW-0678">Repressor</keyword>
<evidence type="ECO:0000256" key="16">
    <source>
        <dbReference type="ARBA" id="ARBA00043886"/>
    </source>
</evidence>
<organism evidence="20 21">
    <name type="scientific">Novosphingobium clariflavum</name>
    <dbReference type="NCBI Taxonomy" id="2029884"/>
    <lineage>
        <taxon>Bacteria</taxon>
        <taxon>Pseudomonadati</taxon>
        <taxon>Pseudomonadota</taxon>
        <taxon>Alphaproteobacteria</taxon>
        <taxon>Sphingomonadales</taxon>
        <taxon>Sphingomonadaceae</taxon>
        <taxon>Novosphingobium</taxon>
    </lineage>
</organism>
<evidence type="ECO:0000256" key="7">
    <source>
        <dbReference type="ARBA" id="ARBA00022840"/>
    </source>
</evidence>
<dbReference type="EMBL" id="JBHLTM010000016">
    <property type="protein sequence ID" value="MFC0683879.1"/>
    <property type="molecule type" value="Genomic_DNA"/>
</dbReference>
<gene>
    <name evidence="20" type="ORF">ACFFF8_04665</name>
</gene>
<dbReference type="InterPro" id="IPR025662">
    <property type="entry name" value="Sigma_54_int_dom_ATP-bd_1"/>
</dbReference>
<evidence type="ECO:0000256" key="1">
    <source>
        <dbReference type="ARBA" id="ARBA00004496"/>
    </source>
</evidence>
<keyword evidence="13" id="KW-0535">Nitrogen fixation</keyword>
<evidence type="ECO:0000256" key="15">
    <source>
        <dbReference type="ARBA" id="ARBA00031910"/>
    </source>
</evidence>
<dbReference type="Gene3D" id="1.10.10.60">
    <property type="entry name" value="Homeodomain-like"/>
    <property type="match status" value="1"/>
</dbReference>
<evidence type="ECO:0000256" key="2">
    <source>
        <dbReference type="ARBA" id="ARBA00019059"/>
    </source>
</evidence>
<keyword evidence="8" id="KW-0902">Two-component regulatory system</keyword>
<evidence type="ECO:0000256" key="10">
    <source>
        <dbReference type="ARBA" id="ARBA00023125"/>
    </source>
</evidence>
<dbReference type="Pfam" id="PF25601">
    <property type="entry name" value="AAA_lid_14"/>
    <property type="match status" value="1"/>
</dbReference>
<dbReference type="SMART" id="SM00448">
    <property type="entry name" value="REC"/>
    <property type="match status" value="1"/>
</dbReference>
<evidence type="ECO:0000256" key="11">
    <source>
        <dbReference type="ARBA" id="ARBA00023159"/>
    </source>
</evidence>
<proteinExistence type="predicted"/>
<dbReference type="SUPFAM" id="SSF52172">
    <property type="entry name" value="CheY-like"/>
    <property type="match status" value="1"/>
</dbReference>
<evidence type="ECO:0000256" key="14">
    <source>
        <dbReference type="ARBA" id="ARBA00029881"/>
    </source>
</evidence>
<dbReference type="Pfam" id="PF00072">
    <property type="entry name" value="Response_reg"/>
    <property type="match status" value="1"/>
</dbReference>
<comment type="caution">
    <text evidence="20">The sequence shown here is derived from an EMBL/GenBank/DDBJ whole genome shotgun (WGS) entry which is preliminary data.</text>
</comment>
<dbReference type="PANTHER" id="PTHR32071">
    <property type="entry name" value="TRANSCRIPTIONAL REGULATORY PROTEIN"/>
    <property type="match status" value="1"/>
</dbReference>
<sequence length="481" mass="52116">MSVLLVEDDVSIAIVITAALEAEGFAVTHCQTIAERDRLLGERGFDALVTDVMLPDGNGIETIDRARVLHPLMPIIILSAQNTLDTAVRASDTGAFEYFPKPFDIDELARTVRQAAGAGKELLPDGDEPLGDGLPLVGRSVAMQSVFRMITRVLRNDLTVLILGESGTGKELVAEAVHNLGHRRAGPFIAVNTAAIPADLIESELFGHEKGAFTGAVARHVGKFEQASGGTLFLDEIGDMPMQAQTRLLRALQSGTVRRVGGREEVRLDVRIIAATNKDLEPEIAAGRFREDLYYRLNVVPIHMPPLRERRDDIEVLARHFLQLAAGEGLPRRQLSVEAGQLLARQPWRGNVRELKNVIYRLALLAREDMIDAESVQALLSPDAATAATGDDLSGGGESAAIGQGGIADAVSRWLAAERPASGTIYEAAVAAFERPLFSEVLRETGGNQLRAAQALGINRNTLRKRLSELALDPEEFTRRS</sequence>
<evidence type="ECO:0000313" key="21">
    <source>
        <dbReference type="Proteomes" id="UP001589858"/>
    </source>
</evidence>
<keyword evidence="5 17" id="KW-0597">Phosphoprotein</keyword>
<dbReference type="InterPro" id="IPR011006">
    <property type="entry name" value="CheY-like_superfamily"/>
</dbReference>
<evidence type="ECO:0000259" key="19">
    <source>
        <dbReference type="PROSITE" id="PS50110"/>
    </source>
</evidence>
<dbReference type="InterPro" id="IPR009057">
    <property type="entry name" value="Homeodomain-like_sf"/>
</dbReference>
<evidence type="ECO:0000256" key="9">
    <source>
        <dbReference type="ARBA" id="ARBA00023015"/>
    </source>
</evidence>
<reference evidence="20 21" key="1">
    <citation type="submission" date="2024-09" db="EMBL/GenBank/DDBJ databases">
        <authorList>
            <person name="Sun Q."/>
            <person name="Mori K."/>
        </authorList>
    </citation>
    <scope>NUCLEOTIDE SEQUENCE [LARGE SCALE GENOMIC DNA]</scope>
    <source>
        <strain evidence="20 21">CICC 11035S</strain>
    </source>
</reference>
<dbReference type="Gene3D" id="3.40.50.300">
    <property type="entry name" value="P-loop containing nucleotide triphosphate hydrolases"/>
    <property type="match status" value="1"/>
</dbReference>
<keyword evidence="9" id="KW-0805">Transcription regulation</keyword>
<evidence type="ECO:0000259" key="18">
    <source>
        <dbReference type="PROSITE" id="PS50045"/>
    </source>
</evidence>
<evidence type="ECO:0000256" key="13">
    <source>
        <dbReference type="ARBA" id="ARBA00023231"/>
    </source>
</evidence>
<evidence type="ECO:0000256" key="3">
    <source>
        <dbReference type="ARBA" id="ARBA00022490"/>
    </source>
</evidence>
<comment type="function">
    <text evidence="16">Member of the two-component regulatory system NtrB/NtrC, which controls expression of the nitrogen-regulated (ntr) genes in response to nitrogen limitation. Phosphorylated NtrC binds directly to DNA and stimulates the formation of open promoter-sigma54-RNA polymerase complexes.</text>
</comment>
<dbReference type="PROSITE" id="PS50045">
    <property type="entry name" value="SIGMA54_INTERACT_4"/>
    <property type="match status" value="1"/>
</dbReference>
<dbReference type="PROSITE" id="PS50110">
    <property type="entry name" value="RESPONSE_REGULATORY"/>
    <property type="match status" value="1"/>
</dbReference>
<dbReference type="RefSeq" id="WP_267220225.1">
    <property type="nucleotide sequence ID" value="NZ_JAPCWC010000006.1"/>
</dbReference>
<comment type="subcellular location">
    <subcellularLocation>
        <location evidence="1">Cytoplasm</location>
    </subcellularLocation>
</comment>
<dbReference type="PANTHER" id="PTHR32071:SF95">
    <property type="entry name" value="DNA-BINDING TRANSCRIPTIONAL REGULATOR NTRC"/>
    <property type="match status" value="1"/>
</dbReference>
<feature type="domain" description="Response regulatory" evidence="19">
    <location>
        <begin position="2"/>
        <end position="116"/>
    </location>
</feature>